<dbReference type="InterPro" id="IPR036280">
    <property type="entry name" value="Multihaem_cyt_sf"/>
</dbReference>
<name>A0A4Z0R8S5_9FIRM</name>
<keyword evidence="4" id="KW-1185">Reference proteome</keyword>
<dbReference type="Proteomes" id="UP000298460">
    <property type="component" value="Unassembled WGS sequence"/>
</dbReference>
<evidence type="ECO:0000313" key="3">
    <source>
        <dbReference type="EMBL" id="TGE38036.1"/>
    </source>
</evidence>
<dbReference type="InterPro" id="IPR051829">
    <property type="entry name" value="Multiheme_Cytochr_ET"/>
</dbReference>
<keyword evidence="1" id="KW-0732">Signal</keyword>
<dbReference type="EMBL" id="SPQQ01000003">
    <property type="protein sequence ID" value="TGE38036.1"/>
    <property type="molecule type" value="Genomic_DNA"/>
</dbReference>
<proteinExistence type="predicted"/>
<sequence>MTKRSRLMILLGLAIIFCLTMVFLSVRSFSSSPWQDWQRKYFQAQITELQGTMPMVHGEEQVKKLDQEIKDWQEKKPTVQEIRLSNGRVERCITCHMGIEEISASHPSASIGCTACHGGNALSLDELTAHEGMYGGGHPGQLAVSRLSCGGSAEVGQCHSGNRQEADNQVDLLTTSLMASKGGELSMSRYMYGLDIPPRVLLKPGETAADLESPFNHRAEEQKFQQNCLAVCHLSGGELPGQQVQANGCESCHVLSNTEHTYEGKDVTIPQSKPGYGISHNLTVQIPYTQCNQCHNQGDYHVDTMDFTPRPDLDRVKASPSPDKETLETRWKKVYSPGLVFTKCEVNLDCIDCHTRKEVMGDGKMHVSEWDALQIQCRDCHGSPVGQPIEWKITDKSDMAWSQTRINPVFPPLSMGDVILKTAKGEELPYVRLEDDKWYNYRKTNGEKYLIPQVIDSQCRQDPDKQSSDDCHKCHDVSKDKPSSGGE</sequence>
<gene>
    <name evidence="3" type="ORF">E4K67_08580</name>
</gene>
<protein>
    <submittedName>
        <fullName evidence="3">Uncharacterized protein</fullName>
    </submittedName>
</protein>
<comment type="caution">
    <text evidence="3">The sequence shown here is derived from an EMBL/GenBank/DDBJ whole genome shotgun (WGS) entry which is preliminary data.</text>
</comment>
<dbReference type="AlphaFoldDB" id="A0A4Z0R8S5"/>
<accession>A0A4Z0R8S5</accession>
<dbReference type="RefSeq" id="WP_135546019.1">
    <property type="nucleotide sequence ID" value="NZ_SPQQ01000003.1"/>
</dbReference>
<reference evidence="3 4" key="1">
    <citation type="submission" date="2019-03" db="EMBL/GenBank/DDBJ databases">
        <title>Draft Genome Sequence of Desulfosporosinus fructosivorans Strain 63.6F, Isolated from Marine Sediment in the Baltic Sea.</title>
        <authorList>
            <person name="Hausmann B."/>
            <person name="Vandieken V."/>
            <person name="Pjevac P."/>
            <person name="Schreck K."/>
            <person name="Herbold C.W."/>
            <person name="Loy A."/>
        </authorList>
    </citation>
    <scope>NUCLEOTIDE SEQUENCE [LARGE SCALE GENOMIC DNA]</scope>
    <source>
        <strain evidence="3 4">63.6F</strain>
    </source>
</reference>
<organism evidence="3 4">
    <name type="scientific">Desulfosporosinus fructosivorans</name>
    <dbReference type="NCBI Taxonomy" id="2018669"/>
    <lineage>
        <taxon>Bacteria</taxon>
        <taxon>Bacillati</taxon>
        <taxon>Bacillota</taxon>
        <taxon>Clostridia</taxon>
        <taxon>Eubacteriales</taxon>
        <taxon>Desulfitobacteriaceae</taxon>
        <taxon>Desulfosporosinus</taxon>
    </lineage>
</organism>
<dbReference type="Gene3D" id="1.10.287.3080">
    <property type="match status" value="1"/>
</dbReference>
<dbReference type="OrthoDB" id="9788513at2"/>
<feature type="region of interest" description="Disordered" evidence="2">
    <location>
        <begin position="459"/>
        <end position="487"/>
    </location>
</feature>
<evidence type="ECO:0000256" key="1">
    <source>
        <dbReference type="ARBA" id="ARBA00022729"/>
    </source>
</evidence>
<dbReference type="SUPFAM" id="SSF48695">
    <property type="entry name" value="Multiheme cytochromes"/>
    <property type="match status" value="1"/>
</dbReference>
<evidence type="ECO:0000256" key="2">
    <source>
        <dbReference type="SAM" id="MobiDB-lite"/>
    </source>
</evidence>
<evidence type="ECO:0000313" key="4">
    <source>
        <dbReference type="Proteomes" id="UP000298460"/>
    </source>
</evidence>
<dbReference type="PANTHER" id="PTHR35038">
    <property type="entry name" value="DISSIMILATORY SULFITE REDUCTASE SIRA"/>
    <property type="match status" value="1"/>
</dbReference>